<dbReference type="Proteomes" id="UP001055879">
    <property type="component" value="Linkage Group LG08"/>
</dbReference>
<sequence>MAMHDEFTTLDFIRQHLLDECQTDIPSPPLHPLDSLSNIDLSDCFISDFSSFDWSTSNGCSPQSDPSSSGSSFFDSPLSISSFFDASDVDNTSSGFYQFNDSNSINFSEFESKPEVIDLTVPELVESSSSQNPSSKIKQDTEDERRYRGIRRRPWGKYAAEIRDPKHRGSRVWLGTFDTAIEAAKAYDRAAFNMRGRKAILNFPLEIGKNLTENGGVAVVNGGRKRSRDMNEVEIGQNVVVNKEKRIKINKV</sequence>
<organism evidence="1 2">
    <name type="scientific">Arctium lappa</name>
    <name type="common">Greater burdock</name>
    <name type="synonym">Lappa major</name>
    <dbReference type="NCBI Taxonomy" id="4217"/>
    <lineage>
        <taxon>Eukaryota</taxon>
        <taxon>Viridiplantae</taxon>
        <taxon>Streptophyta</taxon>
        <taxon>Embryophyta</taxon>
        <taxon>Tracheophyta</taxon>
        <taxon>Spermatophyta</taxon>
        <taxon>Magnoliopsida</taxon>
        <taxon>eudicotyledons</taxon>
        <taxon>Gunneridae</taxon>
        <taxon>Pentapetalae</taxon>
        <taxon>asterids</taxon>
        <taxon>campanulids</taxon>
        <taxon>Asterales</taxon>
        <taxon>Asteraceae</taxon>
        <taxon>Carduoideae</taxon>
        <taxon>Cardueae</taxon>
        <taxon>Arctiinae</taxon>
        <taxon>Arctium</taxon>
    </lineage>
</organism>
<reference evidence="2" key="1">
    <citation type="journal article" date="2022" name="Mol. Ecol. Resour.">
        <title>The genomes of chicory, endive, great burdock and yacon provide insights into Asteraceae palaeo-polyploidization history and plant inulin production.</title>
        <authorList>
            <person name="Fan W."/>
            <person name="Wang S."/>
            <person name="Wang H."/>
            <person name="Wang A."/>
            <person name="Jiang F."/>
            <person name="Liu H."/>
            <person name="Zhao H."/>
            <person name="Xu D."/>
            <person name="Zhang Y."/>
        </authorList>
    </citation>
    <scope>NUCLEOTIDE SEQUENCE [LARGE SCALE GENOMIC DNA]</scope>
    <source>
        <strain evidence="2">cv. Niubang</strain>
    </source>
</reference>
<gene>
    <name evidence="1" type="ORF">L6452_25850</name>
</gene>
<evidence type="ECO:0000313" key="1">
    <source>
        <dbReference type="EMBL" id="KAI3707386.1"/>
    </source>
</evidence>
<reference evidence="1 2" key="2">
    <citation type="journal article" date="2022" name="Mol. Ecol. Resour.">
        <title>The genomes of chicory, endive, great burdock and yacon provide insights into Asteraceae paleo-polyploidization history and plant inulin production.</title>
        <authorList>
            <person name="Fan W."/>
            <person name="Wang S."/>
            <person name="Wang H."/>
            <person name="Wang A."/>
            <person name="Jiang F."/>
            <person name="Liu H."/>
            <person name="Zhao H."/>
            <person name="Xu D."/>
            <person name="Zhang Y."/>
        </authorList>
    </citation>
    <scope>NUCLEOTIDE SEQUENCE [LARGE SCALE GENOMIC DNA]</scope>
    <source>
        <strain evidence="2">cv. Niubang</strain>
    </source>
</reference>
<accession>A0ACB9ACB8</accession>
<protein>
    <submittedName>
        <fullName evidence="1">Uncharacterized protein</fullName>
    </submittedName>
</protein>
<evidence type="ECO:0000313" key="2">
    <source>
        <dbReference type="Proteomes" id="UP001055879"/>
    </source>
</evidence>
<comment type="caution">
    <text evidence="1">The sequence shown here is derived from an EMBL/GenBank/DDBJ whole genome shotgun (WGS) entry which is preliminary data.</text>
</comment>
<keyword evidence="2" id="KW-1185">Reference proteome</keyword>
<dbReference type="EMBL" id="CM042054">
    <property type="protein sequence ID" value="KAI3707386.1"/>
    <property type="molecule type" value="Genomic_DNA"/>
</dbReference>
<proteinExistence type="predicted"/>
<name>A0ACB9ACB8_ARCLA</name>